<gene>
    <name evidence="2" type="ORF">Dda_2887</name>
</gene>
<proteinExistence type="predicted"/>
<evidence type="ECO:0000313" key="3">
    <source>
        <dbReference type="Proteomes" id="UP001221413"/>
    </source>
</evidence>
<dbReference type="EMBL" id="JAQGDS010000003">
    <property type="protein sequence ID" value="KAJ6262083.1"/>
    <property type="molecule type" value="Genomic_DNA"/>
</dbReference>
<accession>A0AAD6J0E6</accession>
<organism evidence="2 3">
    <name type="scientific">Drechslerella dactyloides</name>
    <name type="common">Nematode-trapping fungus</name>
    <name type="synonym">Arthrobotrys dactyloides</name>
    <dbReference type="NCBI Taxonomy" id="74499"/>
    <lineage>
        <taxon>Eukaryota</taxon>
        <taxon>Fungi</taxon>
        <taxon>Dikarya</taxon>
        <taxon>Ascomycota</taxon>
        <taxon>Pezizomycotina</taxon>
        <taxon>Orbiliomycetes</taxon>
        <taxon>Orbiliales</taxon>
        <taxon>Orbiliaceae</taxon>
        <taxon>Drechslerella</taxon>
    </lineage>
</organism>
<feature type="compositionally biased region" description="Low complexity" evidence="1">
    <location>
        <begin position="184"/>
        <end position="211"/>
    </location>
</feature>
<dbReference type="AlphaFoldDB" id="A0AAD6J0E6"/>
<protein>
    <submittedName>
        <fullName evidence="2">Uncharacterized protein</fullName>
    </submittedName>
</protein>
<name>A0AAD6J0E6_DREDA</name>
<evidence type="ECO:0000256" key="1">
    <source>
        <dbReference type="SAM" id="MobiDB-lite"/>
    </source>
</evidence>
<evidence type="ECO:0000313" key="2">
    <source>
        <dbReference type="EMBL" id="KAJ6262083.1"/>
    </source>
</evidence>
<keyword evidence="3" id="KW-1185">Reference proteome</keyword>
<reference evidence="2" key="1">
    <citation type="submission" date="2023-01" db="EMBL/GenBank/DDBJ databases">
        <title>The chitinases involved in constricting ring structure development in the nematode-trapping fungus Drechslerella dactyloides.</title>
        <authorList>
            <person name="Wang R."/>
            <person name="Zhang L."/>
            <person name="Tang P."/>
            <person name="Li S."/>
            <person name="Liang L."/>
        </authorList>
    </citation>
    <scope>NUCLEOTIDE SEQUENCE</scope>
    <source>
        <strain evidence="2">YMF1.00031</strain>
    </source>
</reference>
<sequence length="307" mass="34122">MSVFQSTAEIYPYRFLGAESTIPPLPSVDNVETMRAHVATKMTTGSVAFQFWKAMGEGVLKLQLKAFEAYHAEDALVKPWKVITDTVVSQKQLAILANHYGLRELLLPAPAERQAYMNTDKFTAELMLIFVSGYAATTGIDAPVTWVRDLLNPLIDGIFELYRRKQLEQGMQGLALSQNQGGRAAAAATAAAEPQPQPQPQQQQHQQPSVAPEEEEEEEPVYKLPKDARAEGTTQEEWQQQMSEGVAKLFDVGFDIHESQMEIKGTIYHNIILFVGSMEPVSMVRKDRDAAYEAALDAAAAQMATWF</sequence>
<feature type="region of interest" description="Disordered" evidence="1">
    <location>
        <begin position="178"/>
        <end position="223"/>
    </location>
</feature>
<comment type="caution">
    <text evidence="2">The sequence shown here is derived from an EMBL/GenBank/DDBJ whole genome shotgun (WGS) entry which is preliminary data.</text>
</comment>
<dbReference type="Proteomes" id="UP001221413">
    <property type="component" value="Unassembled WGS sequence"/>
</dbReference>